<feature type="region of interest" description="Disordered" evidence="5">
    <location>
        <begin position="125"/>
        <end position="147"/>
    </location>
</feature>
<sequence length="147" mass="16683">MNNLRDTLNTMQQLLEELKTVLTEELNQLQRPQVNPVSLQMLSDNKSRLLAAIGFYDEQRKTEEKQLNISAPYGLHPDLKRRWDSLTATVRVTKEMNINAYPLIELQMKKAAMLKKMVSKAGSASSLYSADGKTQESPKGKAYNINI</sequence>
<dbReference type="Proteomes" id="UP000281332">
    <property type="component" value="Unassembled WGS sequence"/>
</dbReference>
<evidence type="ECO:0000313" key="6">
    <source>
        <dbReference type="EMBL" id="RPE04648.1"/>
    </source>
</evidence>
<dbReference type="EMBL" id="RMVG01000001">
    <property type="protein sequence ID" value="RPE04648.1"/>
    <property type="molecule type" value="Genomic_DNA"/>
</dbReference>
<evidence type="ECO:0000313" key="7">
    <source>
        <dbReference type="Proteomes" id="UP000281332"/>
    </source>
</evidence>
<dbReference type="Pfam" id="PF05130">
    <property type="entry name" value="FlgN"/>
    <property type="match status" value="1"/>
</dbReference>
<evidence type="ECO:0000256" key="2">
    <source>
        <dbReference type="ARBA" id="ARBA00007703"/>
    </source>
</evidence>
<dbReference type="InterPro" id="IPR036679">
    <property type="entry name" value="FlgN-like_sf"/>
</dbReference>
<keyword evidence="6" id="KW-0969">Cilium</keyword>
<keyword evidence="6" id="KW-0966">Cell projection</keyword>
<evidence type="ECO:0000256" key="1">
    <source>
        <dbReference type="ARBA" id="ARBA00002397"/>
    </source>
</evidence>
<keyword evidence="7" id="KW-1185">Reference proteome</keyword>
<organism evidence="6 7">
    <name type="scientific">Candidatus Pantoea deserta</name>
    <dbReference type="NCBI Taxonomy" id="1869313"/>
    <lineage>
        <taxon>Bacteria</taxon>
        <taxon>Pseudomonadati</taxon>
        <taxon>Pseudomonadota</taxon>
        <taxon>Gammaproteobacteria</taxon>
        <taxon>Enterobacterales</taxon>
        <taxon>Erwiniaceae</taxon>
        <taxon>Pantoea</taxon>
    </lineage>
</organism>
<feature type="coiled-coil region" evidence="4">
    <location>
        <begin position="1"/>
        <end position="28"/>
    </location>
</feature>
<protein>
    <submittedName>
        <fullName evidence="6">Flagellar biosynthesis protein FlgN</fullName>
    </submittedName>
</protein>
<dbReference type="SUPFAM" id="SSF140566">
    <property type="entry name" value="FlgN-like"/>
    <property type="match status" value="1"/>
</dbReference>
<comment type="function">
    <text evidence="1">Required for the efficient initiation of filament assembly.</text>
</comment>
<reference evidence="6 7" key="1">
    <citation type="submission" date="2018-11" db="EMBL/GenBank/DDBJ databases">
        <title>Whole genome sequencing of Pantoea sp. RIT388.</title>
        <authorList>
            <person name="Gan H.M."/>
            <person name="Hudson A.O."/>
        </authorList>
    </citation>
    <scope>NUCLEOTIDE SEQUENCE [LARGE SCALE GENOMIC DNA]</scope>
    <source>
        <strain evidence="6 7">RIT388</strain>
    </source>
</reference>
<evidence type="ECO:0000256" key="5">
    <source>
        <dbReference type="SAM" id="MobiDB-lite"/>
    </source>
</evidence>
<dbReference type="GO" id="GO:0044780">
    <property type="term" value="P:bacterial-type flagellum assembly"/>
    <property type="evidence" value="ECO:0007669"/>
    <property type="project" value="InterPro"/>
</dbReference>
<evidence type="ECO:0000256" key="4">
    <source>
        <dbReference type="SAM" id="Coils"/>
    </source>
</evidence>
<keyword evidence="4" id="KW-0175">Coiled coil</keyword>
<comment type="similarity">
    <text evidence="2">Belongs to the FlgN family.</text>
</comment>
<dbReference type="InterPro" id="IPR007809">
    <property type="entry name" value="FlgN-like"/>
</dbReference>
<keyword evidence="6" id="KW-0282">Flagellum</keyword>
<accession>A0A3N4PB84</accession>
<dbReference type="OrthoDB" id="6480873at2"/>
<keyword evidence="3" id="KW-1005">Bacterial flagellum biogenesis</keyword>
<dbReference type="AlphaFoldDB" id="A0A3N4PB84"/>
<gene>
    <name evidence="6" type="ORF">BBB56_02095</name>
</gene>
<name>A0A3N4PB84_9GAMM</name>
<dbReference type="Gene3D" id="1.20.58.300">
    <property type="entry name" value="FlgN-like"/>
    <property type="match status" value="1"/>
</dbReference>
<evidence type="ECO:0000256" key="3">
    <source>
        <dbReference type="ARBA" id="ARBA00022795"/>
    </source>
</evidence>
<proteinExistence type="inferred from homology"/>
<comment type="caution">
    <text evidence="6">The sequence shown here is derived from an EMBL/GenBank/DDBJ whole genome shotgun (WGS) entry which is preliminary data.</text>
</comment>
<dbReference type="RefSeq" id="WP_123798324.1">
    <property type="nucleotide sequence ID" value="NZ_RMVG01000001.1"/>
</dbReference>